<dbReference type="AlphaFoldDB" id="A0A9D4QGQ8"/>
<reference evidence="2" key="1">
    <citation type="journal article" date="2020" name="Cell">
        <title>Large-Scale Comparative Analyses of Tick Genomes Elucidate Their Genetic Diversity and Vector Capacities.</title>
        <authorList>
            <consortium name="Tick Genome and Microbiome Consortium (TIGMIC)"/>
            <person name="Jia N."/>
            <person name="Wang J."/>
            <person name="Shi W."/>
            <person name="Du L."/>
            <person name="Sun Y."/>
            <person name="Zhan W."/>
            <person name="Jiang J.F."/>
            <person name="Wang Q."/>
            <person name="Zhang B."/>
            <person name="Ji P."/>
            <person name="Bell-Sakyi L."/>
            <person name="Cui X.M."/>
            <person name="Yuan T.T."/>
            <person name="Jiang B.G."/>
            <person name="Yang W.F."/>
            <person name="Lam T.T."/>
            <person name="Chang Q.C."/>
            <person name="Ding S.J."/>
            <person name="Wang X.J."/>
            <person name="Zhu J.G."/>
            <person name="Ruan X.D."/>
            <person name="Zhao L."/>
            <person name="Wei J.T."/>
            <person name="Ye R.Z."/>
            <person name="Que T.C."/>
            <person name="Du C.H."/>
            <person name="Zhou Y.H."/>
            <person name="Cheng J.X."/>
            <person name="Dai P.F."/>
            <person name="Guo W.B."/>
            <person name="Han X.H."/>
            <person name="Huang E.J."/>
            <person name="Li L.F."/>
            <person name="Wei W."/>
            <person name="Gao Y.C."/>
            <person name="Liu J.Z."/>
            <person name="Shao H.Z."/>
            <person name="Wang X."/>
            <person name="Wang C.C."/>
            <person name="Yang T.C."/>
            <person name="Huo Q.B."/>
            <person name="Li W."/>
            <person name="Chen H.Y."/>
            <person name="Chen S.E."/>
            <person name="Zhou L.G."/>
            <person name="Ni X.B."/>
            <person name="Tian J.H."/>
            <person name="Sheng Y."/>
            <person name="Liu T."/>
            <person name="Pan Y.S."/>
            <person name="Xia L.Y."/>
            <person name="Li J."/>
            <person name="Zhao F."/>
            <person name="Cao W.C."/>
        </authorList>
    </citation>
    <scope>NUCLEOTIDE SEQUENCE</scope>
    <source>
        <strain evidence="2">Rsan-2018</strain>
    </source>
</reference>
<evidence type="ECO:0000256" key="1">
    <source>
        <dbReference type="ARBA" id="ARBA00022737"/>
    </source>
</evidence>
<dbReference type="Proteomes" id="UP000821837">
    <property type="component" value="Chromosome 10"/>
</dbReference>
<dbReference type="PANTHER" id="PTHR24111:SF0">
    <property type="entry name" value="LEUCINE-RICH REPEAT-CONTAINING PROTEIN"/>
    <property type="match status" value="1"/>
</dbReference>
<dbReference type="PANTHER" id="PTHR24111">
    <property type="entry name" value="LEUCINE-RICH REPEAT-CONTAINING PROTEIN 34"/>
    <property type="match status" value="1"/>
</dbReference>
<dbReference type="VEuPathDB" id="VectorBase:RSAN_035605"/>
<comment type="caution">
    <text evidence="2">The sequence shown here is derived from an EMBL/GenBank/DDBJ whole genome shotgun (WGS) entry which is preliminary data.</text>
</comment>
<proteinExistence type="predicted"/>
<accession>A0A9D4QGQ8</accession>
<reference evidence="2" key="2">
    <citation type="submission" date="2021-09" db="EMBL/GenBank/DDBJ databases">
        <authorList>
            <person name="Jia N."/>
            <person name="Wang J."/>
            <person name="Shi W."/>
            <person name="Du L."/>
            <person name="Sun Y."/>
            <person name="Zhan W."/>
            <person name="Jiang J."/>
            <person name="Wang Q."/>
            <person name="Zhang B."/>
            <person name="Ji P."/>
            <person name="Sakyi L.B."/>
            <person name="Cui X."/>
            <person name="Yuan T."/>
            <person name="Jiang B."/>
            <person name="Yang W."/>
            <person name="Lam T.T.-Y."/>
            <person name="Chang Q."/>
            <person name="Ding S."/>
            <person name="Wang X."/>
            <person name="Zhu J."/>
            <person name="Ruan X."/>
            <person name="Zhao L."/>
            <person name="Wei J."/>
            <person name="Que T."/>
            <person name="Du C."/>
            <person name="Cheng J."/>
            <person name="Dai P."/>
            <person name="Han X."/>
            <person name="Huang E."/>
            <person name="Gao Y."/>
            <person name="Liu J."/>
            <person name="Shao H."/>
            <person name="Ye R."/>
            <person name="Li L."/>
            <person name="Wei W."/>
            <person name="Wang X."/>
            <person name="Wang C."/>
            <person name="Huo Q."/>
            <person name="Li W."/>
            <person name="Guo W."/>
            <person name="Chen H."/>
            <person name="Chen S."/>
            <person name="Zhou L."/>
            <person name="Zhou L."/>
            <person name="Ni X."/>
            <person name="Tian J."/>
            <person name="Zhou Y."/>
            <person name="Sheng Y."/>
            <person name="Liu T."/>
            <person name="Pan Y."/>
            <person name="Xia L."/>
            <person name="Li J."/>
            <person name="Zhao F."/>
            <person name="Cao W."/>
        </authorList>
    </citation>
    <scope>NUCLEOTIDE SEQUENCE</scope>
    <source>
        <strain evidence="2">Rsan-2018</strain>
        <tissue evidence="2">Larvae</tissue>
    </source>
</reference>
<dbReference type="Gene3D" id="3.80.10.10">
    <property type="entry name" value="Ribonuclease Inhibitor"/>
    <property type="match status" value="3"/>
</dbReference>
<keyword evidence="1" id="KW-0677">Repeat</keyword>
<protein>
    <recommendedName>
        <fullName evidence="4">Protein nlrc3</fullName>
    </recommendedName>
</protein>
<name>A0A9D4QGQ8_RHISA</name>
<dbReference type="EMBL" id="JABSTV010001246">
    <property type="protein sequence ID" value="KAH7976448.1"/>
    <property type="molecule type" value="Genomic_DNA"/>
</dbReference>
<keyword evidence="3" id="KW-1185">Reference proteome</keyword>
<dbReference type="InterPro" id="IPR052201">
    <property type="entry name" value="LRR-containing_regulator"/>
</dbReference>
<dbReference type="SUPFAM" id="SSF52047">
    <property type="entry name" value="RNI-like"/>
    <property type="match status" value="2"/>
</dbReference>
<dbReference type="InterPro" id="IPR032675">
    <property type="entry name" value="LRR_dom_sf"/>
</dbReference>
<evidence type="ECO:0008006" key="4">
    <source>
        <dbReference type="Google" id="ProtNLM"/>
    </source>
</evidence>
<organism evidence="2 3">
    <name type="scientific">Rhipicephalus sanguineus</name>
    <name type="common">Brown dog tick</name>
    <name type="synonym">Ixodes sanguineus</name>
    <dbReference type="NCBI Taxonomy" id="34632"/>
    <lineage>
        <taxon>Eukaryota</taxon>
        <taxon>Metazoa</taxon>
        <taxon>Ecdysozoa</taxon>
        <taxon>Arthropoda</taxon>
        <taxon>Chelicerata</taxon>
        <taxon>Arachnida</taxon>
        <taxon>Acari</taxon>
        <taxon>Parasitiformes</taxon>
        <taxon>Ixodida</taxon>
        <taxon>Ixodoidea</taxon>
        <taxon>Ixodidae</taxon>
        <taxon>Rhipicephalinae</taxon>
        <taxon>Rhipicephalus</taxon>
        <taxon>Rhipicephalus</taxon>
    </lineage>
</organism>
<sequence length="718" mass="80645">MDGDGRGVPPPEKAAHYNVDYRIQYIREFLASKGVDFDRPCTLDTGGDCWLAGTLPPWNKILSAVRLELIELQPAILCLRSNGLYSSGNTSVEALHYGAYLCTWLPKQHACVQSICLKESYNSRKPAIAFKMALPSSARLRHFTLNSSYSTSFSELDLCDGMAAFKTLETFEFLNVDIKSRDLACAIATLLRENGRHLVKVRLEHKGLSQLSTAVMLKALLKCHVLSELWLDNRLNKRNIETLAVVVRSLRNLKKLTLRYRIPEGGTFGPIAKALESNTSLEELSLKGYKMQFELLFEALHTNVTLRLLNLEFCAMTFNEGRHLARALTFNKGLRAVRLKGYLEDEGAILLANAMAINDTLEKLDLFDTLCSTQVVMAFCRSLKNNRTLRSIGVRLSTESSDERRELSLQMSQHECYGRIALLWEDADLAPLTMALEADAQSLQELHLGYVDRLSCSLLCSLFDALASNTMVRALSVSARRYDCRRGEALRNALISNRSIKFLELEWVWCMFEGSFICDVCEALLVNTTVVQLTLIRIEMALSHSKLFSKMLRQNKTLTSIALHGVYLSGKPLEMISRGIVENNINVTFFVSKLLPTNRSSLRIREAIRRNVSLLNLAAKFVMRTNLTKSSAKAFETLRVAPSLVSELSEVTGKSEQEALAAIEAADRYIRSHYLYLTGVVKFSVECHPSARTQADALNDYCWQAIAQFLKVSDVPDE</sequence>
<gene>
    <name evidence="2" type="ORF">HPB52_014379</name>
</gene>
<evidence type="ECO:0000313" key="2">
    <source>
        <dbReference type="EMBL" id="KAH7976448.1"/>
    </source>
</evidence>
<evidence type="ECO:0000313" key="3">
    <source>
        <dbReference type="Proteomes" id="UP000821837"/>
    </source>
</evidence>